<evidence type="ECO:0000256" key="4">
    <source>
        <dbReference type="ARBA" id="ARBA00004286"/>
    </source>
</evidence>
<evidence type="ECO:0000256" key="18">
    <source>
        <dbReference type="ARBA" id="ARBA00022837"/>
    </source>
</evidence>
<evidence type="ECO:0000256" key="30">
    <source>
        <dbReference type="ARBA" id="ARBA00041677"/>
    </source>
</evidence>
<evidence type="ECO:0000256" key="5">
    <source>
        <dbReference type="ARBA" id="ARBA00004498"/>
    </source>
</evidence>
<evidence type="ECO:0000256" key="8">
    <source>
        <dbReference type="ARBA" id="ARBA00022454"/>
    </source>
</evidence>
<evidence type="ECO:0000256" key="6">
    <source>
        <dbReference type="ARBA" id="ARBA00004514"/>
    </source>
</evidence>
<dbReference type="PIRSF" id="PIRSF000459">
    <property type="entry name" value="TGM_EBP42"/>
    <property type="match status" value="1"/>
</dbReference>
<dbReference type="SUPFAM" id="SSF81296">
    <property type="entry name" value="E set domains"/>
    <property type="match status" value="1"/>
</dbReference>
<evidence type="ECO:0000259" key="43">
    <source>
        <dbReference type="SMART" id="SM00460"/>
    </source>
</evidence>
<keyword evidence="8" id="KW-0158">Chromosome</keyword>
<keyword evidence="20" id="KW-0342">GTP-binding</keyword>
<evidence type="ECO:0000256" key="28">
    <source>
        <dbReference type="ARBA" id="ARBA00040561"/>
    </source>
</evidence>
<dbReference type="GO" id="GO:0046872">
    <property type="term" value="F:metal ion binding"/>
    <property type="evidence" value="ECO:0007669"/>
    <property type="project" value="UniProtKB-KW"/>
</dbReference>
<evidence type="ECO:0000256" key="41">
    <source>
        <dbReference type="PIRSR" id="PIRSR000459-1"/>
    </source>
</evidence>
<accession>A0AAV7P6Z7</accession>
<evidence type="ECO:0000313" key="45">
    <source>
        <dbReference type="Proteomes" id="UP001066276"/>
    </source>
</evidence>
<organism evidence="44 45">
    <name type="scientific">Pleurodeles waltl</name>
    <name type="common">Iberian ribbed newt</name>
    <dbReference type="NCBI Taxonomy" id="8319"/>
    <lineage>
        <taxon>Eukaryota</taxon>
        <taxon>Metazoa</taxon>
        <taxon>Chordata</taxon>
        <taxon>Craniata</taxon>
        <taxon>Vertebrata</taxon>
        <taxon>Euteleostomi</taxon>
        <taxon>Amphibia</taxon>
        <taxon>Batrachia</taxon>
        <taxon>Caudata</taxon>
        <taxon>Salamandroidea</taxon>
        <taxon>Salamandridae</taxon>
        <taxon>Pleurodelinae</taxon>
        <taxon>Pleurodeles</taxon>
    </lineage>
</organism>
<evidence type="ECO:0000256" key="23">
    <source>
        <dbReference type="ARBA" id="ARBA00023315"/>
    </source>
</evidence>
<evidence type="ECO:0000256" key="35">
    <source>
        <dbReference type="ARBA" id="ARBA00043104"/>
    </source>
</evidence>
<evidence type="ECO:0000256" key="34">
    <source>
        <dbReference type="ARBA" id="ARBA00042912"/>
    </source>
</evidence>
<comment type="cofactor">
    <cofactor evidence="42">
        <name>Ca(2+)</name>
        <dbReference type="ChEBI" id="CHEBI:29108"/>
    </cofactor>
    <text evidence="42">Binds 1 Ca(2+) ion per subunit.</text>
</comment>
<evidence type="ECO:0000256" key="36">
    <source>
        <dbReference type="ARBA" id="ARBA00043138"/>
    </source>
</evidence>
<dbReference type="GO" id="GO:0005739">
    <property type="term" value="C:mitochondrion"/>
    <property type="evidence" value="ECO:0007669"/>
    <property type="project" value="UniProtKB-SubCell"/>
</dbReference>
<dbReference type="GO" id="GO:0003810">
    <property type="term" value="F:protein-glutamine gamma-glutamyltransferase activity"/>
    <property type="evidence" value="ECO:0007669"/>
    <property type="project" value="UniProtKB-EC"/>
</dbReference>
<feature type="active site" evidence="41">
    <location>
        <position position="358"/>
    </location>
</feature>
<dbReference type="InterPro" id="IPR014756">
    <property type="entry name" value="Ig_E-set"/>
</dbReference>
<evidence type="ECO:0000256" key="11">
    <source>
        <dbReference type="ARBA" id="ARBA00022525"/>
    </source>
</evidence>
<comment type="catalytic activity">
    <reaction evidence="25">
        <text>L-glutaminyl-[protein] + serotonin = 5-serotonyl-L-glutamyl-[protein] + NH4(+)</text>
        <dbReference type="Rhea" id="RHEA:66552"/>
        <dbReference type="Rhea" id="RHEA-COMP:10207"/>
        <dbReference type="Rhea" id="RHEA-COMP:17052"/>
        <dbReference type="ChEBI" id="CHEBI:28938"/>
        <dbReference type="ChEBI" id="CHEBI:30011"/>
        <dbReference type="ChEBI" id="CHEBI:167174"/>
        <dbReference type="ChEBI" id="CHEBI:350546"/>
    </reaction>
    <physiologicalReaction direction="left-to-right" evidence="25">
        <dbReference type="Rhea" id="RHEA:66553"/>
    </physiologicalReaction>
</comment>
<dbReference type="GO" id="GO:0006508">
    <property type="term" value="P:proteolysis"/>
    <property type="evidence" value="ECO:0007669"/>
    <property type="project" value="UniProtKB-KW"/>
</dbReference>
<keyword evidence="13" id="KW-0645">Protease</keyword>
<dbReference type="InterPro" id="IPR008958">
    <property type="entry name" value="Transglutaminase_C"/>
</dbReference>
<keyword evidence="11" id="KW-0964">Secreted</keyword>
<dbReference type="GO" id="GO:0005886">
    <property type="term" value="C:plasma membrane"/>
    <property type="evidence" value="ECO:0007669"/>
    <property type="project" value="UniProtKB-SubCell"/>
</dbReference>
<dbReference type="Gene3D" id="2.60.40.10">
    <property type="entry name" value="Immunoglobulins"/>
    <property type="match status" value="3"/>
</dbReference>
<evidence type="ECO:0000256" key="2">
    <source>
        <dbReference type="ARBA" id="ARBA00004173"/>
    </source>
</evidence>
<evidence type="ECO:0000256" key="14">
    <source>
        <dbReference type="ARBA" id="ARBA00022679"/>
    </source>
</evidence>
<evidence type="ECO:0000256" key="39">
    <source>
        <dbReference type="ARBA" id="ARBA00048230"/>
    </source>
</evidence>
<keyword evidence="15 42" id="KW-0479">Metal-binding</keyword>
<dbReference type="Pfam" id="PF00927">
    <property type="entry name" value="Transglut_C"/>
    <property type="match status" value="2"/>
</dbReference>
<evidence type="ECO:0000256" key="7">
    <source>
        <dbReference type="ARBA" id="ARBA00005968"/>
    </source>
</evidence>
<dbReference type="InterPro" id="IPR013783">
    <property type="entry name" value="Ig-like_fold"/>
</dbReference>
<dbReference type="InterPro" id="IPR036238">
    <property type="entry name" value="Transglutaminase_C_sf"/>
</dbReference>
<evidence type="ECO:0000256" key="16">
    <source>
        <dbReference type="ARBA" id="ARBA00022741"/>
    </source>
</evidence>
<dbReference type="InterPro" id="IPR001102">
    <property type="entry name" value="Transglutaminase_N"/>
</dbReference>
<reference evidence="44" key="1">
    <citation type="journal article" date="2022" name="bioRxiv">
        <title>Sequencing and chromosome-scale assembly of the giantPleurodeles waltlgenome.</title>
        <authorList>
            <person name="Brown T."/>
            <person name="Elewa A."/>
            <person name="Iarovenko S."/>
            <person name="Subramanian E."/>
            <person name="Araus A.J."/>
            <person name="Petzold A."/>
            <person name="Susuki M."/>
            <person name="Suzuki K.-i.T."/>
            <person name="Hayashi T."/>
            <person name="Toyoda A."/>
            <person name="Oliveira C."/>
            <person name="Osipova E."/>
            <person name="Leigh N.D."/>
            <person name="Simon A."/>
            <person name="Yun M.H."/>
        </authorList>
    </citation>
    <scope>NUCLEOTIDE SEQUENCE</scope>
    <source>
        <strain evidence="44">20211129_DDA</strain>
        <tissue evidence="44">Liver</tissue>
    </source>
</reference>
<evidence type="ECO:0000256" key="40">
    <source>
        <dbReference type="ARBA" id="ARBA00048365"/>
    </source>
</evidence>
<comment type="catalytic activity">
    <reaction evidence="38">
        <text>L-glutaminyl-[protein] + histamine = 5-histaminyl-L-glutamyl-[protein] + NH4(+)</text>
        <dbReference type="Rhea" id="RHEA:66564"/>
        <dbReference type="Rhea" id="RHEA-COMP:10207"/>
        <dbReference type="Rhea" id="RHEA-COMP:17056"/>
        <dbReference type="ChEBI" id="CHEBI:28938"/>
        <dbReference type="ChEBI" id="CHEBI:30011"/>
        <dbReference type="ChEBI" id="CHEBI:58432"/>
        <dbReference type="ChEBI" id="CHEBI:167179"/>
    </reaction>
    <physiologicalReaction direction="left-to-right" evidence="38">
        <dbReference type="Rhea" id="RHEA:66565"/>
    </physiologicalReaction>
</comment>
<comment type="catalytic activity">
    <reaction evidence="40">
        <text>L-glutaminyl-[protein] + dopamine = 5-dopaminyl-L-glutamyl-[protein] + NH4(+)</text>
        <dbReference type="Rhea" id="RHEA:66556"/>
        <dbReference type="Rhea" id="RHEA-COMP:10207"/>
        <dbReference type="Rhea" id="RHEA-COMP:17053"/>
        <dbReference type="ChEBI" id="CHEBI:28938"/>
        <dbReference type="ChEBI" id="CHEBI:30011"/>
        <dbReference type="ChEBI" id="CHEBI:59905"/>
        <dbReference type="ChEBI" id="CHEBI:167175"/>
    </reaction>
    <physiologicalReaction direction="left-to-right" evidence="40">
        <dbReference type="Rhea" id="RHEA:66557"/>
    </physiologicalReaction>
</comment>
<comment type="similarity">
    <text evidence="7">Belongs to the transglutaminase superfamily. Transglutaminase family.</text>
</comment>
<keyword evidence="21" id="KW-0472">Membrane</keyword>
<dbReference type="FunFam" id="3.90.260.10:FF:000001">
    <property type="entry name" value="Protein-glutamine gamma-glutamyltransferase 2"/>
    <property type="match status" value="1"/>
</dbReference>
<feature type="binding site" evidence="42">
    <location>
        <position position="400"/>
    </location>
    <ligand>
        <name>Ca(2+)</name>
        <dbReference type="ChEBI" id="CHEBI:29108"/>
    </ligand>
</feature>
<dbReference type="GO" id="GO:0008233">
    <property type="term" value="F:peptidase activity"/>
    <property type="evidence" value="ECO:0007669"/>
    <property type="project" value="UniProtKB-KW"/>
</dbReference>
<dbReference type="EMBL" id="JANPWB010000011">
    <property type="protein sequence ID" value="KAJ1124071.1"/>
    <property type="molecule type" value="Genomic_DNA"/>
</dbReference>
<feature type="binding site" evidence="42">
    <location>
        <position position="398"/>
    </location>
    <ligand>
        <name>Ca(2+)</name>
        <dbReference type="ChEBI" id="CHEBI:29108"/>
    </ligand>
</feature>
<evidence type="ECO:0000313" key="44">
    <source>
        <dbReference type="EMBL" id="KAJ1124071.1"/>
    </source>
</evidence>
<evidence type="ECO:0000256" key="1">
    <source>
        <dbReference type="ARBA" id="ARBA00004123"/>
    </source>
</evidence>
<dbReference type="InterPro" id="IPR038765">
    <property type="entry name" value="Papain-like_cys_pep_sf"/>
</dbReference>
<comment type="catalytic activity">
    <reaction evidence="26">
        <text>L-glutaminyl-[protein] + L-lysyl-[protein] = [protein]-L-lysyl-N(6)-5-L-glutamyl-[protein] + NH4(+)</text>
        <dbReference type="Rhea" id="RHEA:54816"/>
        <dbReference type="Rhea" id="RHEA-COMP:9752"/>
        <dbReference type="Rhea" id="RHEA-COMP:10207"/>
        <dbReference type="Rhea" id="RHEA-COMP:14005"/>
        <dbReference type="ChEBI" id="CHEBI:28938"/>
        <dbReference type="ChEBI" id="CHEBI:29969"/>
        <dbReference type="ChEBI" id="CHEBI:30011"/>
        <dbReference type="ChEBI" id="CHEBI:138370"/>
        <dbReference type="EC" id="2.3.2.13"/>
    </reaction>
    <physiologicalReaction direction="left-to-right" evidence="26">
        <dbReference type="Rhea" id="RHEA:54817"/>
    </physiologicalReaction>
</comment>
<dbReference type="EC" id="2.3.2.13" evidence="24"/>
<keyword evidence="10" id="KW-0963">Cytoplasm</keyword>
<keyword evidence="16" id="KW-0547">Nucleotide-binding</keyword>
<evidence type="ECO:0000256" key="12">
    <source>
        <dbReference type="ARBA" id="ARBA00022530"/>
    </source>
</evidence>
<name>A0AAV7P6Z7_PLEWA</name>
<evidence type="ECO:0000256" key="32">
    <source>
        <dbReference type="ARBA" id="ARBA00042105"/>
    </source>
</evidence>
<evidence type="ECO:0000256" key="25">
    <source>
        <dbReference type="ARBA" id="ARBA00036377"/>
    </source>
</evidence>
<evidence type="ECO:0000256" key="22">
    <source>
        <dbReference type="ARBA" id="ARBA00023242"/>
    </source>
</evidence>
<evidence type="ECO:0000256" key="9">
    <source>
        <dbReference type="ARBA" id="ARBA00022475"/>
    </source>
</evidence>
<dbReference type="InterPro" id="IPR002931">
    <property type="entry name" value="Transglutaminase-like"/>
</dbReference>
<dbReference type="PANTHER" id="PTHR11590">
    <property type="entry name" value="PROTEIN-GLUTAMINE GAMMA-GLUTAMYLTRANSFERASE"/>
    <property type="match status" value="1"/>
</dbReference>
<keyword evidence="12" id="KW-0272">Extracellular matrix</keyword>
<evidence type="ECO:0000256" key="19">
    <source>
        <dbReference type="ARBA" id="ARBA00023128"/>
    </source>
</evidence>
<dbReference type="FunFam" id="2.60.40.10:FF:000278">
    <property type="entry name" value="Protein-glutamine gamma-glutamyltransferase 2"/>
    <property type="match status" value="1"/>
</dbReference>
<dbReference type="PANTHER" id="PTHR11590:SF6">
    <property type="entry name" value="PROTEIN-GLUTAMINE GAMMA-GLUTAMYLTRANSFERASE 2"/>
    <property type="match status" value="1"/>
</dbReference>
<evidence type="ECO:0000256" key="20">
    <source>
        <dbReference type="ARBA" id="ARBA00023134"/>
    </source>
</evidence>
<dbReference type="GO" id="GO:0050568">
    <property type="term" value="F:protein-glutamine glutaminase activity"/>
    <property type="evidence" value="ECO:0007669"/>
    <property type="project" value="UniProtKB-EC"/>
</dbReference>
<keyword evidence="19" id="KW-0496">Mitochondrion</keyword>
<proteinExistence type="inferred from homology"/>
<dbReference type="Pfam" id="PF01841">
    <property type="entry name" value="Transglut_core"/>
    <property type="match status" value="1"/>
</dbReference>
<evidence type="ECO:0000256" key="24">
    <source>
        <dbReference type="ARBA" id="ARBA00024222"/>
    </source>
</evidence>
<evidence type="ECO:0000256" key="37">
    <source>
        <dbReference type="ARBA" id="ARBA00047868"/>
    </source>
</evidence>
<dbReference type="Proteomes" id="UP001066276">
    <property type="component" value="Chromosome 7"/>
</dbReference>
<dbReference type="SMART" id="SM00460">
    <property type="entry name" value="TGc"/>
    <property type="match status" value="1"/>
</dbReference>
<dbReference type="GO" id="GO:0005829">
    <property type="term" value="C:cytosol"/>
    <property type="evidence" value="ECO:0007669"/>
    <property type="project" value="UniProtKB-SubCell"/>
</dbReference>
<keyword evidence="17" id="KW-0378">Hydrolase</keyword>
<keyword evidence="23" id="KW-0012">Acyltransferase</keyword>
<dbReference type="FunFam" id="2.60.40.10:FF:001042">
    <property type="entry name" value="Protein-glutamine gamma-glutamyltransferase 2"/>
    <property type="match status" value="1"/>
</dbReference>
<evidence type="ECO:0000256" key="13">
    <source>
        <dbReference type="ARBA" id="ARBA00022670"/>
    </source>
</evidence>
<keyword evidence="18 42" id="KW-0106">Calcium</keyword>
<dbReference type="InterPro" id="IPR050779">
    <property type="entry name" value="Transglutaminase"/>
</dbReference>
<evidence type="ECO:0000256" key="10">
    <source>
        <dbReference type="ARBA" id="ARBA00022490"/>
    </source>
</evidence>
<evidence type="ECO:0000256" key="21">
    <source>
        <dbReference type="ARBA" id="ARBA00023136"/>
    </source>
</evidence>
<comment type="catalytic activity">
    <reaction evidence="37">
        <text>L-glutaminyl-[protein] + H2O = L-glutamyl-[protein] + NH4(+)</text>
        <dbReference type="Rhea" id="RHEA:16441"/>
        <dbReference type="Rhea" id="RHEA-COMP:10207"/>
        <dbReference type="Rhea" id="RHEA-COMP:10208"/>
        <dbReference type="ChEBI" id="CHEBI:15377"/>
        <dbReference type="ChEBI" id="CHEBI:28938"/>
        <dbReference type="ChEBI" id="CHEBI:29973"/>
        <dbReference type="ChEBI" id="CHEBI:30011"/>
        <dbReference type="EC" id="3.5.1.44"/>
    </reaction>
    <physiologicalReaction direction="left-to-right" evidence="37">
        <dbReference type="Rhea" id="RHEA:16442"/>
    </physiologicalReaction>
</comment>
<comment type="caution">
    <text evidence="44">The sequence shown here is derived from an EMBL/GenBank/DDBJ whole genome shotgun (WGS) entry which is preliminary data.</text>
</comment>
<feature type="active site" evidence="41">
    <location>
        <position position="335"/>
    </location>
</feature>
<evidence type="ECO:0000256" key="26">
    <source>
        <dbReference type="ARBA" id="ARBA00036876"/>
    </source>
</evidence>
<dbReference type="GO" id="GO:0005694">
    <property type="term" value="C:chromosome"/>
    <property type="evidence" value="ECO:0007669"/>
    <property type="project" value="UniProtKB-SubCell"/>
</dbReference>
<evidence type="ECO:0000256" key="27">
    <source>
        <dbReference type="ARBA" id="ARBA00039019"/>
    </source>
</evidence>
<keyword evidence="45" id="KW-1185">Reference proteome</keyword>
<feature type="domain" description="Transglutaminase-like" evidence="43">
    <location>
        <begin position="269"/>
        <end position="361"/>
    </location>
</feature>
<dbReference type="GO" id="GO:0005525">
    <property type="term" value="F:GTP binding"/>
    <property type="evidence" value="ECO:0007669"/>
    <property type="project" value="UniProtKB-KW"/>
</dbReference>
<dbReference type="SUPFAM" id="SSF54001">
    <property type="entry name" value="Cysteine proteinases"/>
    <property type="match status" value="1"/>
</dbReference>
<feature type="binding site" evidence="42">
    <location>
        <position position="451"/>
    </location>
    <ligand>
        <name>Ca(2+)</name>
        <dbReference type="ChEBI" id="CHEBI:29108"/>
    </ligand>
</feature>
<evidence type="ECO:0000256" key="15">
    <source>
        <dbReference type="ARBA" id="ARBA00022723"/>
    </source>
</evidence>
<keyword evidence="9" id="KW-1003">Cell membrane</keyword>
<evidence type="ECO:0000256" key="31">
    <source>
        <dbReference type="ARBA" id="ARBA00042099"/>
    </source>
</evidence>
<dbReference type="GO" id="GO:0005634">
    <property type="term" value="C:nucleus"/>
    <property type="evidence" value="ECO:0007669"/>
    <property type="project" value="UniProtKB-SubCell"/>
</dbReference>
<keyword evidence="14" id="KW-0808">Transferase</keyword>
<evidence type="ECO:0000256" key="33">
    <source>
        <dbReference type="ARBA" id="ARBA00042239"/>
    </source>
</evidence>
<comment type="catalytic activity">
    <reaction evidence="39">
        <text>L-glutaminyl-[protein] + (R)-noradrenaline = 5-(R)-noradrenalinyl-L-glutamyl-[protein] + NH4(+)</text>
        <dbReference type="Rhea" id="RHEA:66560"/>
        <dbReference type="Rhea" id="RHEA-COMP:10207"/>
        <dbReference type="Rhea" id="RHEA-COMP:17054"/>
        <dbReference type="ChEBI" id="CHEBI:28938"/>
        <dbReference type="ChEBI" id="CHEBI:30011"/>
        <dbReference type="ChEBI" id="CHEBI:72587"/>
        <dbReference type="ChEBI" id="CHEBI:167178"/>
    </reaction>
    <physiologicalReaction direction="left-to-right" evidence="39">
        <dbReference type="Rhea" id="RHEA:66561"/>
    </physiologicalReaction>
</comment>
<dbReference type="InterPro" id="IPR023608">
    <property type="entry name" value="Transglutaminase_animal"/>
</dbReference>
<dbReference type="Pfam" id="PF00868">
    <property type="entry name" value="Transglut_N"/>
    <property type="match status" value="1"/>
</dbReference>
<dbReference type="EC" id="3.5.1.44" evidence="27"/>
<evidence type="ECO:0000256" key="38">
    <source>
        <dbReference type="ARBA" id="ARBA00047876"/>
    </source>
</evidence>
<dbReference type="FunFam" id="2.60.40.10:FF:000090">
    <property type="entry name" value="Protein-glutamine gamma-glutamyltransferase 2"/>
    <property type="match status" value="1"/>
</dbReference>
<feature type="active site" evidence="41">
    <location>
        <position position="277"/>
    </location>
</feature>
<feature type="binding site" evidence="42">
    <location>
        <position position="446"/>
    </location>
    <ligand>
        <name>Ca(2+)</name>
        <dbReference type="ChEBI" id="CHEBI:29108"/>
    </ligand>
</feature>
<evidence type="ECO:0000256" key="3">
    <source>
        <dbReference type="ARBA" id="ARBA00004236"/>
    </source>
</evidence>
<protein>
    <recommendedName>
        <fullName evidence="28">Protein-glutamine gamma-glutamyltransferase 2</fullName>
        <ecNumber evidence="24">2.3.2.13</ecNumber>
        <ecNumber evidence="27">3.5.1.44</ecNumber>
    </recommendedName>
    <alternativeName>
        <fullName evidence="31">Isopeptidase TGM2</fullName>
    </alternativeName>
    <alternativeName>
        <fullName evidence="33">Protein-glutamine deamidase TGM2</fullName>
    </alternativeName>
    <alternativeName>
        <fullName evidence="32">Protein-glutamine dopaminyltransferase TGM2</fullName>
    </alternativeName>
    <alternativeName>
        <fullName evidence="35">Protein-glutamine histaminyltransferase TGM2</fullName>
    </alternativeName>
    <alternativeName>
        <fullName evidence="36">Protein-glutamine noradrenalinyltransferase TGM2</fullName>
    </alternativeName>
    <alternativeName>
        <fullName evidence="34">Protein-glutamine serotonyltransferase TGM2</fullName>
    </alternativeName>
    <alternativeName>
        <fullName evidence="30">Tissue transglutaminase</fullName>
    </alternativeName>
    <alternativeName>
        <fullName evidence="29">Transglutaminase-2</fullName>
    </alternativeName>
</protein>
<dbReference type="PROSITE" id="PS00547">
    <property type="entry name" value="TRANSGLUTAMINASES"/>
    <property type="match status" value="1"/>
</dbReference>
<dbReference type="AlphaFoldDB" id="A0AAV7P6Z7"/>
<evidence type="ECO:0000256" key="17">
    <source>
        <dbReference type="ARBA" id="ARBA00022801"/>
    </source>
</evidence>
<evidence type="ECO:0000256" key="29">
    <source>
        <dbReference type="ARBA" id="ARBA00041650"/>
    </source>
</evidence>
<keyword evidence="22" id="KW-0539">Nucleus</keyword>
<sequence length="688" mass="77309">MAQDLKLDSCDLGCQVNNKQHRTADIGCAKLIVRRGQSFAITLNFQSRGYQETVDQIAFNVQTGPCPFEESGTKARFPLSDSIQEKTWSATVASNNGSTLTLSVCSPPDARIGLYNLSMEASMGSEGTSFHLGTFTLLFNPWCPDDSVFMENEEHRTEYVLTQHGIIYQGLKDLMEPVPWNYGQFEDQILEICLQLLDTSTKFEKDSNRDCSRRNDPAYIGRVVSAMVNCNDDRGVLAGRWDDRYEDGCSPMSWIGSVDILKRWKRYGCQPVRYGQCWVFAAVACTVLRCLGIPTRVVTNYHSAHDTNSNLIIEQFLDENGNNQRKHRDMIWNFHCWVESWMTRPDLKAGFDGWQVLDPTPQEKSQGVYCCGPAPVKAIKEGELALLYDVPFIFAEVNADVVYYVQQKDGSTKKTVHTSQVGQNISTKSVGRDVREDITHTYKYPEGSDEERQVYEKANHENKLSEKEENGVIMRIKGSENMNKGCDFDVYAVISNNTAVERTCRLMLGARTVSYSGVIGTECGKKDLLNVILPAHGDKTVPLRILYEKYGSCITEDNLIKVVALLYESQTNDVVLAMRDIYLKNPSIKVRILGEPTQKKKLVAEISLKNPLPEPLNGCLFKAEGAGLTEVQVVKELDCPIEPGQDAKVRVDFVPQQCGLLKLVVDFESDRLKAVKGFRNVIIAPLRK</sequence>
<dbReference type="SUPFAM" id="SSF49309">
    <property type="entry name" value="Transglutaminase, two C-terminal domains"/>
    <property type="match status" value="2"/>
</dbReference>
<gene>
    <name evidence="44" type="ORF">NDU88_002534</name>
</gene>
<evidence type="ECO:0000256" key="42">
    <source>
        <dbReference type="PIRSR" id="PIRSR000459-2"/>
    </source>
</evidence>
<dbReference type="InterPro" id="IPR036985">
    <property type="entry name" value="Transglutaminase-like_sf"/>
</dbReference>
<dbReference type="InterPro" id="IPR013808">
    <property type="entry name" value="Transglutaminase_AS"/>
</dbReference>
<comment type="subcellular location">
    <subcellularLocation>
        <location evidence="3">Cell membrane</location>
    </subcellularLocation>
    <subcellularLocation>
        <location evidence="4">Chromosome</location>
    </subcellularLocation>
    <subcellularLocation>
        <location evidence="6">Cytoplasm</location>
        <location evidence="6">Cytosol</location>
    </subcellularLocation>
    <subcellularLocation>
        <location evidence="2">Mitochondrion</location>
    </subcellularLocation>
    <subcellularLocation>
        <location evidence="1">Nucleus</location>
    </subcellularLocation>
    <subcellularLocation>
        <location evidence="5">Secreted</location>
        <location evidence="5">Extracellular space</location>
        <location evidence="5">Extracellular matrix</location>
    </subcellularLocation>
</comment>
<dbReference type="Gene3D" id="3.90.260.10">
    <property type="entry name" value="Transglutaminase-like"/>
    <property type="match status" value="1"/>
</dbReference>